<keyword evidence="2" id="KW-1185">Reference proteome</keyword>
<dbReference type="Pfam" id="PF03603">
    <property type="entry name" value="DNA_III_psi"/>
    <property type="match status" value="1"/>
</dbReference>
<name>A0A4P6P2Q1_9GAMM</name>
<proteinExistence type="predicted"/>
<dbReference type="SUPFAM" id="SSF102220">
    <property type="entry name" value="DNA polymerase III psi subunit"/>
    <property type="match status" value="1"/>
</dbReference>
<dbReference type="InterPro" id="IPR004615">
    <property type="entry name" value="DNA_pol_III_psi"/>
</dbReference>
<dbReference type="Gene3D" id="3.40.50.10220">
    <property type="entry name" value="DNA polymerase III, psi subunit"/>
    <property type="match status" value="1"/>
</dbReference>
<organism evidence="1 2">
    <name type="scientific">Litorilituus sediminis</name>
    <dbReference type="NCBI Taxonomy" id="718192"/>
    <lineage>
        <taxon>Bacteria</taxon>
        <taxon>Pseudomonadati</taxon>
        <taxon>Pseudomonadota</taxon>
        <taxon>Gammaproteobacteria</taxon>
        <taxon>Alteromonadales</taxon>
        <taxon>Colwelliaceae</taxon>
        <taxon>Litorilituus</taxon>
    </lineage>
</organism>
<evidence type="ECO:0000313" key="1">
    <source>
        <dbReference type="EMBL" id="QBG35444.1"/>
    </source>
</evidence>
<dbReference type="GO" id="GO:0008408">
    <property type="term" value="F:3'-5' exonuclease activity"/>
    <property type="evidence" value="ECO:0007669"/>
    <property type="project" value="InterPro"/>
</dbReference>
<dbReference type="GO" id="GO:0003887">
    <property type="term" value="F:DNA-directed DNA polymerase activity"/>
    <property type="evidence" value="ECO:0007669"/>
    <property type="project" value="InterPro"/>
</dbReference>
<dbReference type="RefSeq" id="WP_130600624.1">
    <property type="nucleotide sequence ID" value="NZ_CP034759.1"/>
</dbReference>
<dbReference type="AlphaFoldDB" id="A0A4P6P2Q1"/>
<dbReference type="OrthoDB" id="6226957at2"/>
<gene>
    <name evidence="1" type="ORF">EMK97_06775</name>
</gene>
<dbReference type="KEGG" id="lsd:EMK97_06775"/>
<evidence type="ECO:0008006" key="3">
    <source>
        <dbReference type="Google" id="ProtNLM"/>
    </source>
</evidence>
<protein>
    <recommendedName>
        <fullName evidence="3">DNA polymerase III subunit psi</fullName>
    </recommendedName>
</protein>
<reference evidence="1 2" key="1">
    <citation type="submission" date="2018-12" db="EMBL/GenBank/DDBJ databases">
        <title>Complete genome of Litorilituus sediminis.</title>
        <authorList>
            <person name="Liu A."/>
            <person name="Rong J."/>
        </authorList>
    </citation>
    <scope>NUCLEOTIDE SEQUENCE [LARGE SCALE GENOMIC DNA]</scope>
    <source>
        <strain evidence="1 2">JCM 17549</strain>
    </source>
</reference>
<accession>A0A4P6P2Q1</accession>
<dbReference type="EMBL" id="CP034759">
    <property type="protein sequence ID" value="QBG35444.1"/>
    <property type="molecule type" value="Genomic_DNA"/>
</dbReference>
<dbReference type="InterPro" id="IPR036654">
    <property type="entry name" value="DNA_pol_III_psi_sf"/>
</dbReference>
<dbReference type="GO" id="GO:0006260">
    <property type="term" value="P:DNA replication"/>
    <property type="evidence" value="ECO:0007669"/>
    <property type="project" value="InterPro"/>
</dbReference>
<sequence>MTISKRQFQHLSEMGIDLWHARANSKPTEDKQEKQPITLELAELAKDRLFADILTSLSLSIADITEKQDHIDLGLFNWFFYDDIANLSYQHAKLITPSLDEIKHSAMMKKQLWQLISNHLYEQTNL</sequence>
<evidence type="ECO:0000313" key="2">
    <source>
        <dbReference type="Proteomes" id="UP000290244"/>
    </source>
</evidence>
<dbReference type="Proteomes" id="UP000290244">
    <property type="component" value="Chromosome"/>
</dbReference>